<reference evidence="2" key="1">
    <citation type="submission" date="2017-02" db="EMBL/GenBank/DDBJ databases">
        <authorList>
            <person name="Daims H."/>
        </authorList>
    </citation>
    <scope>NUCLEOTIDE SEQUENCE [LARGE SCALE GENOMIC DNA]</scope>
</reference>
<evidence type="ECO:0000313" key="2">
    <source>
        <dbReference type="Proteomes" id="UP000195667"/>
    </source>
</evidence>
<accession>A0A1R4HEZ1</accession>
<name>A0A1R4HEZ1_9GAMM</name>
<keyword evidence="2" id="KW-1185">Reference proteome</keyword>
<dbReference type="EMBL" id="FUKI01000132">
    <property type="protein sequence ID" value="SJM94601.1"/>
    <property type="molecule type" value="Genomic_DNA"/>
</dbReference>
<evidence type="ECO:0000313" key="1">
    <source>
        <dbReference type="EMBL" id="SJM94601.1"/>
    </source>
</evidence>
<dbReference type="Proteomes" id="UP000195667">
    <property type="component" value="Unassembled WGS sequence"/>
</dbReference>
<protein>
    <submittedName>
        <fullName evidence="1">Uncharacterized protein</fullName>
    </submittedName>
</protein>
<sequence length="46" mass="5399">MANVRPAIISPQQMMVFYAASPDNRYHKVIAKKYARNTQSYYEAFK</sequence>
<gene>
    <name evidence="1" type="ORF">CRENPOLYSF1_550059</name>
</gene>
<dbReference type="AlphaFoldDB" id="A0A1R4HEZ1"/>
<organism evidence="1 2">
    <name type="scientific">Crenothrix polyspora</name>
    <dbReference type="NCBI Taxonomy" id="360316"/>
    <lineage>
        <taxon>Bacteria</taxon>
        <taxon>Pseudomonadati</taxon>
        <taxon>Pseudomonadota</taxon>
        <taxon>Gammaproteobacteria</taxon>
        <taxon>Methylococcales</taxon>
        <taxon>Crenotrichaceae</taxon>
        <taxon>Crenothrix</taxon>
    </lineage>
</organism>
<proteinExistence type="predicted"/>